<feature type="region of interest" description="Disordered" evidence="1">
    <location>
        <begin position="135"/>
        <end position="156"/>
    </location>
</feature>
<reference evidence="4 5" key="1">
    <citation type="submission" date="2021-12" db="EMBL/GenBank/DDBJ databases">
        <title>Genome sequencing of bacteria with rrn-lacking chromosome and rrn-plasmid.</title>
        <authorList>
            <person name="Anda M."/>
            <person name="Iwasaki W."/>
        </authorList>
    </citation>
    <scope>NUCLEOTIDE SEQUENCE [LARGE SCALE GENOMIC DNA]</scope>
    <source>
        <strain evidence="4 5">DSM 100852</strain>
    </source>
</reference>
<dbReference type="InterPro" id="IPR008490">
    <property type="entry name" value="Transposase_InsH_N"/>
</dbReference>
<dbReference type="InterPro" id="IPR047710">
    <property type="entry name" value="Transpos_IS5-like"/>
</dbReference>
<dbReference type="Pfam" id="PF05598">
    <property type="entry name" value="DUF772"/>
    <property type="match status" value="1"/>
</dbReference>
<dbReference type="PANTHER" id="PTHR33803">
    <property type="entry name" value="IS1478 TRANSPOSASE"/>
    <property type="match status" value="1"/>
</dbReference>
<keyword evidence="5" id="KW-1185">Reference proteome</keyword>
<dbReference type="RefSeq" id="WP_338391342.1">
    <property type="nucleotide sequence ID" value="NZ_AP025314.1"/>
</dbReference>
<dbReference type="InterPro" id="IPR025668">
    <property type="entry name" value="Tnp_DDE_dom"/>
</dbReference>
<evidence type="ECO:0000256" key="1">
    <source>
        <dbReference type="SAM" id="MobiDB-lite"/>
    </source>
</evidence>
<evidence type="ECO:0000259" key="3">
    <source>
        <dbReference type="Pfam" id="PF13586"/>
    </source>
</evidence>
<organism evidence="4 5">
    <name type="scientific">Fulvitalea axinellae</name>
    <dbReference type="NCBI Taxonomy" id="1182444"/>
    <lineage>
        <taxon>Bacteria</taxon>
        <taxon>Pseudomonadati</taxon>
        <taxon>Bacteroidota</taxon>
        <taxon>Cytophagia</taxon>
        <taxon>Cytophagales</taxon>
        <taxon>Persicobacteraceae</taxon>
        <taxon>Fulvitalea</taxon>
    </lineage>
</organism>
<sequence length="498" mass="56432">MIKTSSSQLSIEGFLDPEIGRLNPENRWVKLANSIPWAELGLVYESKMSTGKGSPCKPARLVIGALIVKHKLNVSDAEAIEQIKENPYLQYFVGLGSFTTEKAFDPSLFTTVRKRLGYGDFNRMSSLLQHEGIRIAEGDRDEGSKDGHSGDAEDDKRVVSCDATVAPQEIPYPTDLGLLATARVQSEKIIDLLWPVARDSGLSKKPRTYRDKAHREYVGATRKKRKGAEFWRVCARRQLNYLERNLRHIDSLIEANKGVIRLKSRFLKILMVLHEIARQQSLMLETGANRVDGRIVNVFQPHVRPIVRGKNGSDTEFGAKLSVSLHEGYSYLDKAQWDAYYEGDAEVIRGHIDSFGERNPEMKLGKFVGDKIYGNRNARQTMSGAGVEFVGSPLGRPPSSPEKIRERKENRTLHQRHRSRAEGKFGEVKRGHGLDKIQARRADTSLSWIACIFFVANLKRFQSEIFFDLVFLSWKYGIWLQDGDKKQEKTVWQNILAG</sequence>
<protein>
    <submittedName>
        <fullName evidence="4">Transposase</fullName>
    </submittedName>
</protein>
<feature type="compositionally biased region" description="Basic and acidic residues" evidence="1">
    <location>
        <begin position="402"/>
        <end position="412"/>
    </location>
</feature>
<dbReference type="NCBIfam" id="NF033578">
    <property type="entry name" value="transpos_IS5_1"/>
    <property type="match status" value="1"/>
</dbReference>
<evidence type="ECO:0000313" key="5">
    <source>
        <dbReference type="Proteomes" id="UP001348817"/>
    </source>
</evidence>
<evidence type="ECO:0000259" key="2">
    <source>
        <dbReference type="Pfam" id="PF05598"/>
    </source>
</evidence>
<dbReference type="PANTHER" id="PTHR33803:SF3">
    <property type="entry name" value="BLL1974 PROTEIN"/>
    <property type="match status" value="1"/>
</dbReference>
<feature type="domain" description="Transposase DDE" evidence="3">
    <location>
        <begin position="370"/>
        <end position="459"/>
    </location>
</feature>
<dbReference type="KEGG" id="fax:FUAX_21810"/>
<dbReference type="AlphaFoldDB" id="A0AAU9CCA3"/>
<proteinExistence type="predicted"/>
<evidence type="ECO:0000313" key="4">
    <source>
        <dbReference type="EMBL" id="BDD09749.1"/>
    </source>
</evidence>
<accession>A0AAU9CCA3</accession>
<feature type="domain" description="Transposase InsH N-terminal" evidence="2">
    <location>
        <begin position="22"/>
        <end position="115"/>
    </location>
</feature>
<feature type="region of interest" description="Disordered" evidence="1">
    <location>
        <begin position="391"/>
        <end position="422"/>
    </location>
</feature>
<dbReference type="Pfam" id="PF13586">
    <property type="entry name" value="DDE_Tnp_1_2"/>
    <property type="match status" value="1"/>
</dbReference>
<dbReference type="EMBL" id="AP025314">
    <property type="protein sequence ID" value="BDD09749.1"/>
    <property type="molecule type" value="Genomic_DNA"/>
</dbReference>
<gene>
    <name evidence="4" type="ORF">FUAX_21810</name>
</gene>
<dbReference type="Proteomes" id="UP001348817">
    <property type="component" value="Chromosome"/>
</dbReference>
<name>A0AAU9CCA3_9BACT</name>